<evidence type="ECO:0000259" key="8">
    <source>
        <dbReference type="Pfam" id="PF24892"/>
    </source>
</evidence>
<dbReference type="InterPro" id="IPR056907">
    <property type="entry name" value="UTP6_C"/>
</dbReference>
<keyword evidence="3" id="KW-0698">rRNA processing</keyword>
<evidence type="ECO:0000256" key="3">
    <source>
        <dbReference type="ARBA" id="ARBA00022552"/>
    </source>
</evidence>
<feature type="domain" description="U3 small nucleolar RNA-associated protein 6 N-terminal" evidence="7">
    <location>
        <begin position="10"/>
        <end position="78"/>
    </location>
</feature>
<dbReference type="GO" id="GO:0000462">
    <property type="term" value="P:maturation of SSU-rRNA from tricistronic rRNA transcript (SSU-rRNA, 5.8S rRNA, LSU-rRNA)"/>
    <property type="evidence" value="ECO:0007669"/>
    <property type="project" value="InterPro"/>
</dbReference>
<evidence type="ECO:0000256" key="1">
    <source>
        <dbReference type="ARBA" id="ARBA00004604"/>
    </source>
</evidence>
<keyword evidence="10" id="KW-1185">Reference proteome</keyword>
<dbReference type="Gene3D" id="1.25.40.10">
    <property type="entry name" value="Tetratricopeptide repeat domain"/>
    <property type="match status" value="2"/>
</dbReference>
<dbReference type="Pfam" id="PF08640">
    <property type="entry name" value="U3_assoc_6"/>
    <property type="match status" value="1"/>
</dbReference>
<keyword evidence="5" id="KW-0539">Nucleus</keyword>
<dbReference type="Pfam" id="PF24892">
    <property type="entry name" value="UTP6_C"/>
    <property type="match status" value="1"/>
</dbReference>
<evidence type="ECO:0000256" key="5">
    <source>
        <dbReference type="ARBA" id="ARBA00023242"/>
    </source>
</evidence>
<dbReference type="GO" id="GO:0034388">
    <property type="term" value="C:Pwp2p-containing subcomplex of 90S preribosome"/>
    <property type="evidence" value="ECO:0007669"/>
    <property type="project" value="TreeGrafter"/>
</dbReference>
<dbReference type="SMART" id="SM00386">
    <property type="entry name" value="HAT"/>
    <property type="match status" value="3"/>
</dbReference>
<dbReference type="GO" id="GO:0032040">
    <property type="term" value="C:small-subunit processome"/>
    <property type="evidence" value="ECO:0007669"/>
    <property type="project" value="TreeGrafter"/>
</dbReference>
<comment type="caution">
    <text evidence="9">The sequence shown here is derived from an EMBL/GenBank/DDBJ whole genome shotgun (WGS) entry which is preliminary data.</text>
</comment>
<proteinExistence type="inferred from homology"/>
<dbReference type="PANTHER" id="PTHR23271">
    <property type="entry name" value="HEPATOCELLULAR CARCINOMA-ASSOCIATED ANTIGEN 66"/>
    <property type="match status" value="1"/>
</dbReference>
<accession>A0AAD4KA78</accession>
<evidence type="ECO:0000256" key="2">
    <source>
        <dbReference type="ARBA" id="ARBA00010734"/>
    </source>
</evidence>
<dbReference type="PANTHER" id="PTHR23271:SF1">
    <property type="entry name" value="U3 SMALL NUCLEOLAR RNA-ASSOCIATED PROTEIN 6 HOMOLOG"/>
    <property type="match status" value="1"/>
</dbReference>
<reference evidence="9" key="1">
    <citation type="journal article" date="2021" name="Mol. Ecol. Resour.">
        <title>Phylogenomic analyses of the genus Drosophila reveals genomic signals of climate adaptation.</title>
        <authorList>
            <person name="Li F."/>
            <person name="Rane R.V."/>
            <person name="Luria V."/>
            <person name="Xiong Z."/>
            <person name="Chen J."/>
            <person name="Li Z."/>
            <person name="Catullo R.A."/>
            <person name="Griffin P.C."/>
            <person name="Schiffer M."/>
            <person name="Pearce S."/>
            <person name="Lee S.F."/>
            <person name="McElroy K."/>
            <person name="Stocker A."/>
            <person name="Shirriffs J."/>
            <person name="Cockerell F."/>
            <person name="Coppin C."/>
            <person name="Sgro C.M."/>
            <person name="Karger A."/>
            <person name="Cain J.W."/>
            <person name="Weber J.A."/>
            <person name="Santpere G."/>
            <person name="Kirschner M.W."/>
            <person name="Hoffmann A.A."/>
            <person name="Oakeshott J.G."/>
            <person name="Zhang G."/>
        </authorList>
    </citation>
    <scope>NUCLEOTIDE SEQUENCE</scope>
    <source>
        <strain evidence="9">BGI-SZ-2011g</strain>
    </source>
</reference>
<dbReference type="InterPro" id="IPR011990">
    <property type="entry name" value="TPR-like_helical_dom_sf"/>
</dbReference>
<evidence type="ECO:0000259" key="7">
    <source>
        <dbReference type="Pfam" id="PF08640"/>
    </source>
</evidence>
<dbReference type="Proteomes" id="UP001200034">
    <property type="component" value="Unassembled WGS sequence"/>
</dbReference>
<organism evidence="9 10">
    <name type="scientific">Drosophila rubida</name>
    <dbReference type="NCBI Taxonomy" id="30044"/>
    <lineage>
        <taxon>Eukaryota</taxon>
        <taxon>Metazoa</taxon>
        <taxon>Ecdysozoa</taxon>
        <taxon>Arthropoda</taxon>
        <taxon>Hexapoda</taxon>
        <taxon>Insecta</taxon>
        <taxon>Pterygota</taxon>
        <taxon>Neoptera</taxon>
        <taxon>Endopterygota</taxon>
        <taxon>Diptera</taxon>
        <taxon>Brachycera</taxon>
        <taxon>Muscomorpha</taxon>
        <taxon>Ephydroidea</taxon>
        <taxon>Drosophilidae</taxon>
        <taxon>Drosophila</taxon>
    </lineage>
</organism>
<feature type="domain" description="U3 small nucleolar RNA-associated protein 6 homolog C-terminal" evidence="8">
    <location>
        <begin position="328"/>
        <end position="598"/>
    </location>
</feature>
<evidence type="ECO:0000313" key="10">
    <source>
        <dbReference type="Proteomes" id="UP001200034"/>
    </source>
</evidence>
<comment type="subcellular location">
    <subcellularLocation>
        <location evidence="1">Nucleus</location>
        <location evidence="1">Nucleolus</location>
    </subcellularLocation>
</comment>
<dbReference type="InterPro" id="IPR055347">
    <property type="entry name" value="UTP6_N"/>
</dbReference>
<sequence>MGEFIAEMQERLLPEYEQMKNFQLFTPEQIRECVRKRERLLLNVTKSQISIADYLDFIVYETQMHATITEKEKVTGMKLRGLKTSIATRIIRMYREMLVKFAHEKRLWNNFIKFSKKSAPQEVAGIYEKMLSYHGGDPETWTSAAMWLYEYSRLNVTRAESLLLRGLQRHPSSELINKVFFDILLKEAAQADSKRTLADNTISEQDIRLERVMAIYRNSLNHITHWDYFLKLLEVCEDYPEMTVDLQGAIIEDMQTKFPRKPALWDALAKRELRGLHLADLNEYMRSKNNEDITGEPSEKKSRLHTDSGDSESERRVWKTRPKKACIEMCVQIYKNAVQCTANQEMWNLYLETMLSLSRNHKTERSLIQQCLANALQDGHNSKLMHAKHYATLSMILGNSDNGGEACVRILTEALEFDQSLRMHELLMAALIRIDDEPNVYKVFSQVRRTLGAAALPIWQSAISYYRARGDAQSRRRLNDIFTLACKETWPEFVDLRCSYLRYLWHEHSPTKARDEYSKLALQPPMSVQLHREMIELLESSKLRDLPTIKSWRMCYEFMATYFGKTEPTVWVDYLTFERDCGETKNISLLCRRARSVLDADLVPVFEEKRALAYIGAVAN</sequence>
<gene>
    <name evidence="9" type="ORF">KR093_005044</name>
</gene>
<evidence type="ECO:0000256" key="6">
    <source>
        <dbReference type="SAM" id="MobiDB-lite"/>
    </source>
</evidence>
<evidence type="ECO:0000313" key="9">
    <source>
        <dbReference type="EMBL" id="KAH8387150.1"/>
    </source>
</evidence>
<dbReference type="AlphaFoldDB" id="A0AAD4KA78"/>
<protein>
    <recommendedName>
        <fullName evidence="11">U3 small nucleolar RNA-associated protein 6 homolog</fullName>
    </recommendedName>
</protein>
<comment type="similarity">
    <text evidence="2">Belongs to the UTP6 family.</text>
</comment>
<dbReference type="InterPro" id="IPR003107">
    <property type="entry name" value="HAT"/>
</dbReference>
<keyword evidence="4" id="KW-0677">Repeat</keyword>
<dbReference type="InterPro" id="IPR013949">
    <property type="entry name" value="Utp6"/>
</dbReference>
<name>A0AAD4KA78_9MUSC</name>
<feature type="region of interest" description="Disordered" evidence="6">
    <location>
        <begin position="289"/>
        <end position="316"/>
    </location>
</feature>
<dbReference type="SUPFAM" id="SSF48452">
    <property type="entry name" value="TPR-like"/>
    <property type="match status" value="2"/>
</dbReference>
<dbReference type="EMBL" id="JAJJHW010000095">
    <property type="protein sequence ID" value="KAH8387150.1"/>
    <property type="molecule type" value="Genomic_DNA"/>
</dbReference>
<evidence type="ECO:0000256" key="4">
    <source>
        <dbReference type="ARBA" id="ARBA00022737"/>
    </source>
</evidence>
<dbReference type="GO" id="GO:0030515">
    <property type="term" value="F:snoRNA binding"/>
    <property type="evidence" value="ECO:0007669"/>
    <property type="project" value="InterPro"/>
</dbReference>
<evidence type="ECO:0008006" key="11">
    <source>
        <dbReference type="Google" id="ProtNLM"/>
    </source>
</evidence>